<accession>A0A2S9Q845</accession>
<feature type="domain" description="Glycosyltransferase 2-like" evidence="1">
    <location>
        <begin position="1"/>
        <end position="129"/>
    </location>
</feature>
<dbReference type="InterPro" id="IPR029044">
    <property type="entry name" value="Nucleotide-diphossugar_trans"/>
</dbReference>
<name>A0A2S9Q845_9HYPH</name>
<protein>
    <recommendedName>
        <fullName evidence="1">Glycosyltransferase 2-like domain-containing protein</fullName>
    </recommendedName>
</protein>
<evidence type="ECO:0000259" key="1">
    <source>
        <dbReference type="Pfam" id="PF00535"/>
    </source>
</evidence>
<gene>
    <name evidence="2" type="ORF">C5L14_21060</name>
</gene>
<dbReference type="Proteomes" id="UP000237682">
    <property type="component" value="Unassembled WGS sequence"/>
</dbReference>
<evidence type="ECO:0000313" key="2">
    <source>
        <dbReference type="EMBL" id="PRH85480.1"/>
    </source>
</evidence>
<reference evidence="2 3" key="1">
    <citation type="submission" date="2018-02" db="EMBL/GenBank/DDBJ databases">
        <title>Whole genome sequencing of endophytic bacterium.</title>
        <authorList>
            <person name="Eedara R."/>
            <person name="Podile A.R."/>
        </authorList>
    </citation>
    <scope>NUCLEOTIDE SEQUENCE [LARGE SCALE GENOMIC DNA]</scope>
    <source>
        <strain evidence="2 3">RP1T</strain>
    </source>
</reference>
<organism evidence="2 3">
    <name type="scientific">Labrys okinawensis</name>
    <dbReference type="NCBI Taxonomy" id="346911"/>
    <lineage>
        <taxon>Bacteria</taxon>
        <taxon>Pseudomonadati</taxon>
        <taxon>Pseudomonadota</taxon>
        <taxon>Alphaproteobacteria</taxon>
        <taxon>Hyphomicrobiales</taxon>
        <taxon>Xanthobacteraceae</taxon>
        <taxon>Labrys</taxon>
    </lineage>
</organism>
<dbReference type="PANTHER" id="PTHR22916">
    <property type="entry name" value="GLYCOSYLTRANSFERASE"/>
    <property type="match status" value="1"/>
</dbReference>
<sequence>MPIYNGGDMFRDCLENLRVQSFQDFKVLIFDNVSTDETPQIARELAERDPRFEYHLNSENIGSWRNFGALLEAAQSEYFIWRAYDDYTDANFLEELVALLDEHQDFDLAVGRVTSLRTGRKQTTRHTAAPKNLGRGLWAGYRAVKGAHASWFYGLWRTQAIKIAWQEVLRSYPHSWGGDFMLMFDTLFRGRVVGSNKTSFYQRIIQRDYKSQDDYLSNRISTLIAYRQDAQRYFNEKRQRLGGGWAERQMFDYLAHWYIDHRVYSARKLRRMKAKFRSTVVS</sequence>
<evidence type="ECO:0000313" key="3">
    <source>
        <dbReference type="Proteomes" id="UP000237682"/>
    </source>
</evidence>
<dbReference type="Gene3D" id="3.90.550.10">
    <property type="entry name" value="Spore Coat Polysaccharide Biosynthesis Protein SpsA, Chain A"/>
    <property type="match status" value="1"/>
</dbReference>
<dbReference type="GO" id="GO:0016758">
    <property type="term" value="F:hexosyltransferase activity"/>
    <property type="evidence" value="ECO:0007669"/>
    <property type="project" value="UniProtKB-ARBA"/>
</dbReference>
<dbReference type="InterPro" id="IPR001173">
    <property type="entry name" value="Glyco_trans_2-like"/>
</dbReference>
<comment type="caution">
    <text evidence="2">The sequence shown here is derived from an EMBL/GenBank/DDBJ whole genome shotgun (WGS) entry which is preliminary data.</text>
</comment>
<dbReference type="EMBL" id="PUEJ01000008">
    <property type="protein sequence ID" value="PRH85480.1"/>
    <property type="molecule type" value="Genomic_DNA"/>
</dbReference>
<dbReference type="AlphaFoldDB" id="A0A2S9Q845"/>
<dbReference type="SUPFAM" id="SSF53448">
    <property type="entry name" value="Nucleotide-diphospho-sugar transferases"/>
    <property type="match status" value="1"/>
</dbReference>
<dbReference type="CDD" id="cd00761">
    <property type="entry name" value="Glyco_tranf_GTA_type"/>
    <property type="match status" value="1"/>
</dbReference>
<keyword evidence="3" id="KW-1185">Reference proteome</keyword>
<dbReference type="Pfam" id="PF00535">
    <property type="entry name" value="Glycos_transf_2"/>
    <property type="match status" value="1"/>
</dbReference>
<proteinExistence type="predicted"/>